<evidence type="ECO:0000313" key="12">
    <source>
        <dbReference type="WBParaSite" id="PTRK_0000368400.1"/>
    </source>
</evidence>
<keyword evidence="4 8" id="KW-0297">G-protein coupled receptor</keyword>
<evidence type="ECO:0000256" key="2">
    <source>
        <dbReference type="ARBA" id="ARBA00022692"/>
    </source>
</evidence>
<comment type="subcellular location">
    <subcellularLocation>
        <location evidence="1">Membrane</location>
        <topology evidence="1">Multi-pass membrane protein</topology>
    </subcellularLocation>
</comment>
<reference evidence="12" key="1">
    <citation type="submission" date="2017-02" db="UniProtKB">
        <authorList>
            <consortium name="WormBaseParasite"/>
        </authorList>
    </citation>
    <scope>IDENTIFICATION</scope>
</reference>
<dbReference type="SMART" id="SM01381">
    <property type="entry name" value="7TM_GPCR_Srsx"/>
    <property type="match status" value="1"/>
</dbReference>
<evidence type="ECO:0000256" key="3">
    <source>
        <dbReference type="ARBA" id="ARBA00022989"/>
    </source>
</evidence>
<dbReference type="PANTHER" id="PTHR24243">
    <property type="entry name" value="G-PROTEIN COUPLED RECEPTOR"/>
    <property type="match status" value="1"/>
</dbReference>
<dbReference type="InterPro" id="IPR017452">
    <property type="entry name" value="GPCR_Rhodpsn_7TM"/>
</dbReference>
<protein>
    <submittedName>
        <fullName evidence="12">G_PROTEIN_RECEP_F1_2 domain-containing protein</fullName>
    </submittedName>
</protein>
<dbReference type="GO" id="GO:0004930">
    <property type="term" value="F:G protein-coupled receptor activity"/>
    <property type="evidence" value="ECO:0007669"/>
    <property type="project" value="UniProtKB-KW"/>
</dbReference>
<keyword evidence="5 9" id="KW-0472">Membrane</keyword>
<evidence type="ECO:0000256" key="6">
    <source>
        <dbReference type="ARBA" id="ARBA00023170"/>
    </source>
</evidence>
<feature type="domain" description="G-protein coupled receptors family 1 profile" evidence="10">
    <location>
        <begin position="112"/>
        <end position="479"/>
    </location>
</feature>
<accession>A0A0N4Z8P9</accession>
<dbReference type="WBParaSite" id="PTRK_0000368400.1">
    <property type="protein sequence ID" value="PTRK_0000368400.1"/>
    <property type="gene ID" value="PTRK_0000368400"/>
</dbReference>
<feature type="transmembrane region" description="Helical" evidence="9">
    <location>
        <begin position="213"/>
        <end position="232"/>
    </location>
</feature>
<dbReference type="GO" id="GO:0005886">
    <property type="term" value="C:plasma membrane"/>
    <property type="evidence" value="ECO:0007669"/>
    <property type="project" value="TreeGrafter"/>
</dbReference>
<comment type="similarity">
    <text evidence="8">Belongs to the G-protein coupled receptor 1 family.</text>
</comment>
<evidence type="ECO:0000313" key="11">
    <source>
        <dbReference type="Proteomes" id="UP000038045"/>
    </source>
</evidence>
<feature type="transmembrane region" description="Helical" evidence="9">
    <location>
        <begin position="459"/>
        <end position="481"/>
    </location>
</feature>
<feature type="transmembrane region" description="Helical" evidence="9">
    <location>
        <begin position="92"/>
        <end position="120"/>
    </location>
</feature>
<dbReference type="PROSITE" id="PS00237">
    <property type="entry name" value="G_PROTEIN_RECEP_F1_1"/>
    <property type="match status" value="1"/>
</dbReference>
<keyword evidence="7 8" id="KW-0807">Transducer</keyword>
<dbReference type="PANTHER" id="PTHR24243:SF208">
    <property type="entry name" value="PYROKININ-1 RECEPTOR"/>
    <property type="match status" value="1"/>
</dbReference>
<feature type="transmembrane region" description="Helical" evidence="9">
    <location>
        <begin position="296"/>
        <end position="318"/>
    </location>
</feature>
<dbReference type="InterPro" id="IPR000276">
    <property type="entry name" value="GPCR_Rhodpsn"/>
</dbReference>
<dbReference type="STRING" id="131310.A0A0N4Z8P9"/>
<evidence type="ECO:0000259" key="10">
    <source>
        <dbReference type="PROSITE" id="PS50262"/>
    </source>
</evidence>
<dbReference type="PRINTS" id="PR00237">
    <property type="entry name" value="GPCRRHODOPSN"/>
</dbReference>
<keyword evidence="6 8" id="KW-0675">Receptor</keyword>
<sequence>MCSRTPDVALLVRSQQFMNDFRLAGMDNHYVTNSTGHNVLAVSLGIEELEKHCYDEKVANFAHLLKIAANTLGTSENCTETINPELAEMTMYYIKIALTFIFVTVFIFGSIGNILTVLVINKTKLLHNQTNYFLASLSCSDFLLILIGVPFDLISIWHPRRHLNIDYYCEITSTSISLFTFASILVIVSLTAERFFAICYPFSLRSKFDKRMAVKAIYGAWLIALVPSIYFGMQFKVVSKDFCGFNREVEVFTDYNGYTLNNNETITEVNSPLEKAKHMFGSCDFVRKDRSIINRYTFEIMLVVTFILPVTFIVYCYIRILQTLSDISSFQISLSPKTSIVSHGNESEGNNKSINGTYSKNCGTTTTGRKSISHTCVLKNNVRHKSSYKESINNTTTSLLTVHSGNDRILSNQRAQKVVTKMLLTVTSVFFLCYLPYHIERLIVIYGGDFCDSSTFCRLLYPITGLLQYVSAMLNPFIYNVMSIRFRNSFKAFFQNMFGKFQRDRKNFKKKRNTNGDDFNKIKQRRIET</sequence>
<dbReference type="SUPFAM" id="SSF81321">
    <property type="entry name" value="Family A G protein-coupled receptor-like"/>
    <property type="match status" value="1"/>
</dbReference>
<evidence type="ECO:0000256" key="4">
    <source>
        <dbReference type="ARBA" id="ARBA00023040"/>
    </source>
</evidence>
<keyword evidence="2 8" id="KW-0812">Transmembrane</keyword>
<dbReference type="PROSITE" id="PS50262">
    <property type="entry name" value="G_PROTEIN_RECEP_F1_2"/>
    <property type="match status" value="1"/>
</dbReference>
<dbReference type="Proteomes" id="UP000038045">
    <property type="component" value="Unplaced"/>
</dbReference>
<dbReference type="Pfam" id="PF00001">
    <property type="entry name" value="7tm_1"/>
    <property type="match status" value="2"/>
</dbReference>
<dbReference type="Gene3D" id="1.20.1070.10">
    <property type="entry name" value="Rhodopsin 7-helix transmembrane proteins"/>
    <property type="match status" value="1"/>
</dbReference>
<organism evidence="11 12">
    <name type="scientific">Parastrongyloides trichosuri</name>
    <name type="common">Possum-specific nematode worm</name>
    <dbReference type="NCBI Taxonomy" id="131310"/>
    <lineage>
        <taxon>Eukaryota</taxon>
        <taxon>Metazoa</taxon>
        <taxon>Ecdysozoa</taxon>
        <taxon>Nematoda</taxon>
        <taxon>Chromadorea</taxon>
        <taxon>Rhabditida</taxon>
        <taxon>Tylenchina</taxon>
        <taxon>Panagrolaimomorpha</taxon>
        <taxon>Strongyloidoidea</taxon>
        <taxon>Strongyloididae</taxon>
        <taxon>Parastrongyloides</taxon>
    </lineage>
</organism>
<evidence type="ECO:0000256" key="5">
    <source>
        <dbReference type="ARBA" id="ARBA00023136"/>
    </source>
</evidence>
<keyword evidence="11" id="KW-1185">Reference proteome</keyword>
<feature type="transmembrane region" description="Helical" evidence="9">
    <location>
        <begin position="132"/>
        <end position="151"/>
    </location>
</feature>
<evidence type="ECO:0000256" key="7">
    <source>
        <dbReference type="ARBA" id="ARBA00023224"/>
    </source>
</evidence>
<proteinExistence type="inferred from homology"/>
<feature type="transmembrane region" description="Helical" evidence="9">
    <location>
        <begin position="171"/>
        <end position="192"/>
    </location>
</feature>
<keyword evidence="3 9" id="KW-1133">Transmembrane helix</keyword>
<evidence type="ECO:0000256" key="1">
    <source>
        <dbReference type="ARBA" id="ARBA00004141"/>
    </source>
</evidence>
<name>A0A0N4Z8P9_PARTI</name>
<evidence type="ECO:0000256" key="8">
    <source>
        <dbReference type="RuleBase" id="RU000688"/>
    </source>
</evidence>
<dbReference type="AlphaFoldDB" id="A0A0N4Z8P9"/>
<feature type="transmembrane region" description="Helical" evidence="9">
    <location>
        <begin position="418"/>
        <end position="439"/>
    </location>
</feature>
<evidence type="ECO:0000256" key="9">
    <source>
        <dbReference type="SAM" id="Phobius"/>
    </source>
</evidence>